<evidence type="ECO:0000313" key="2">
    <source>
        <dbReference type="Proteomes" id="UP001341245"/>
    </source>
</evidence>
<organism evidence="1 2">
    <name type="scientific">Aureobasidium pullulans</name>
    <name type="common">Black yeast</name>
    <name type="synonym">Pullularia pullulans</name>
    <dbReference type="NCBI Taxonomy" id="5580"/>
    <lineage>
        <taxon>Eukaryota</taxon>
        <taxon>Fungi</taxon>
        <taxon>Dikarya</taxon>
        <taxon>Ascomycota</taxon>
        <taxon>Pezizomycotina</taxon>
        <taxon>Dothideomycetes</taxon>
        <taxon>Dothideomycetidae</taxon>
        <taxon>Dothideales</taxon>
        <taxon>Saccotheciaceae</taxon>
        <taxon>Aureobasidium</taxon>
    </lineage>
</organism>
<reference evidence="1 2" key="1">
    <citation type="submission" date="2023-11" db="EMBL/GenBank/DDBJ databases">
        <title>Draft genome sequence and annotation of the polyextremotolerant black yeast-like fungus Aureobasidium pullulans NRRL 62042.</title>
        <authorList>
            <person name="Dielentheis-Frenken M.R.E."/>
            <person name="Wibberg D."/>
            <person name="Blank L.M."/>
            <person name="Tiso T."/>
        </authorList>
    </citation>
    <scope>NUCLEOTIDE SEQUENCE [LARGE SCALE GENOMIC DNA]</scope>
    <source>
        <strain evidence="1 2">NRRL 62042</strain>
    </source>
</reference>
<comment type="caution">
    <text evidence="1">The sequence shown here is derived from an EMBL/GenBank/DDBJ whole genome shotgun (WGS) entry which is preliminary data.</text>
</comment>
<protein>
    <submittedName>
        <fullName evidence="1">Uncharacterized protein</fullName>
    </submittedName>
</protein>
<sequence length="260" mass="29670">MAKPNAPSSATKRTLNDYFYSDKRQKTLQQDNKKTVHDFNTVLLERAEAFVAQVPIFNFQTFVPARIKDLIEVSDTDARRWQFYTYAIPDPDKYAVNDIKLWDLRAMVNNDPEDASHISAALVDAEALGDTDHMDALIDNLVSWLQAGMSKGSLDVTKLRCNSYDLLENHACWEVLGIVLILHHDAEAAMSGRDTVDVSAYDSDTCRIVQEAAMMYFAKPEREPKDPLQLSVDEFCQKYHTHHKQNLPCYKTKKWPPPSD</sequence>
<dbReference type="Proteomes" id="UP001341245">
    <property type="component" value="Unassembled WGS sequence"/>
</dbReference>
<dbReference type="EMBL" id="JASGXD010000004">
    <property type="protein sequence ID" value="KAK6006584.1"/>
    <property type="molecule type" value="Genomic_DNA"/>
</dbReference>
<name>A0ABR0TQ55_AURPU</name>
<keyword evidence="2" id="KW-1185">Reference proteome</keyword>
<gene>
    <name evidence="1" type="ORF">QM012_006994</name>
</gene>
<accession>A0ABR0TQ55</accession>
<evidence type="ECO:0000313" key="1">
    <source>
        <dbReference type="EMBL" id="KAK6006584.1"/>
    </source>
</evidence>
<proteinExistence type="predicted"/>